<feature type="compositionally biased region" description="Basic and acidic residues" evidence="1">
    <location>
        <begin position="335"/>
        <end position="360"/>
    </location>
</feature>
<evidence type="ECO:0000313" key="2">
    <source>
        <dbReference type="EMBL" id="TFY51510.1"/>
    </source>
</evidence>
<comment type="caution">
    <text evidence="2">The sequence shown here is derived from an EMBL/GenBank/DDBJ whole genome shotgun (WGS) entry which is preliminary data.</text>
</comment>
<protein>
    <submittedName>
        <fullName evidence="2">Uncharacterized protein</fullName>
    </submittedName>
</protein>
<reference evidence="2 3" key="1">
    <citation type="submission" date="2019-01" db="EMBL/GenBank/DDBJ databases">
        <title>Genome sequencing of the rare red list fungi Fomitopsis rosea.</title>
        <authorList>
            <person name="Buettner E."/>
            <person name="Kellner H."/>
        </authorList>
    </citation>
    <scope>NUCLEOTIDE SEQUENCE [LARGE SCALE GENOMIC DNA]</scope>
    <source>
        <strain evidence="2 3">DSM 105464</strain>
    </source>
</reference>
<feature type="compositionally biased region" description="Low complexity" evidence="1">
    <location>
        <begin position="362"/>
        <end position="372"/>
    </location>
</feature>
<feature type="compositionally biased region" description="Basic and acidic residues" evidence="1">
    <location>
        <begin position="253"/>
        <end position="298"/>
    </location>
</feature>
<feature type="compositionally biased region" description="Basic and acidic residues" evidence="1">
    <location>
        <begin position="305"/>
        <end position="318"/>
    </location>
</feature>
<evidence type="ECO:0000256" key="1">
    <source>
        <dbReference type="SAM" id="MobiDB-lite"/>
    </source>
</evidence>
<feature type="region of interest" description="Disordered" evidence="1">
    <location>
        <begin position="253"/>
        <end position="374"/>
    </location>
</feature>
<feature type="region of interest" description="Disordered" evidence="1">
    <location>
        <begin position="199"/>
        <end position="229"/>
    </location>
</feature>
<organism evidence="2 3">
    <name type="scientific">Rhodofomes roseus</name>
    <dbReference type="NCBI Taxonomy" id="34475"/>
    <lineage>
        <taxon>Eukaryota</taxon>
        <taxon>Fungi</taxon>
        <taxon>Dikarya</taxon>
        <taxon>Basidiomycota</taxon>
        <taxon>Agaricomycotina</taxon>
        <taxon>Agaricomycetes</taxon>
        <taxon>Polyporales</taxon>
        <taxon>Rhodofomes</taxon>
    </lineage>
</organism>
<feature type="compositionally biased region" description="Basic and acidic residues" evidence="1">
    <location>
        <begin position="199"/>
        <end position="208"/>
    </location>
</feature>
<accession>A0A4Y9XN45</accession>
<dbReference type="AlphaFoldDB" id="A0A4Y9XN45"/>
<sequence>MSYVHVPIDLSSKDPDSCTYLHRQLAREDTSSTLDGAIVVTDHRDPSPVYFSHPPSSESGGTHSANVSSPASSELELPDIAVEINPLHHIFGHLLDDPRWPYIPAVDKTVEATLEDWITLCHCIRRDPYTFRLWSFTYDLQKQTIHMSSPLPLHQFLINSLNQVLWAAVMVGLIKVRTWTPTVVVNTAQSLKGPIPDAKDGYWGRPEGRATSSAAAKKEKNLAARSMTPEQRALAAAEAARLKADEAVAKAKAKAEKAKAKQPKGKAEKAKAKQPKGKAEKAKAREDEKAQEQLDSRSKKNKRKDRQEVARKRKRSEDPLSGVDGPSDVGGPSAVDDHDPHADADPLADVDPHADADPRTESSGASGAKSSAPVQVPSFPLSHIPDTIISIVFPSGSTVNLVTNEIAKAEKPDHLSFRLVEYMRAPQEEKKYEAPKYSDYVKKCAKESVATKTEKEWAQGWIETCKKVCLQERLFDMGDDPGPTRDQQPWLTLQHLIDGHIFIHRQRAWLTCSDLSVPKHVEELEQLSRSNTARTPATWEEKGLGIAIQDSYDSKETASRRDVFEIRWSAALQNLSRRVFDVCSKALTGQFLANRRAFCTQYGISREEFKDIGDRSKRGLDVPASSLNEVLEDLSRTVRVGSTPTATARLKNFAYDLAFLHKLDPPLENAQPEPNAPVQQPLEWETLQSLYDEAMDEHVDKKQRFD</sequence>
<dbReference type="EMBL" id="SEKV01001168">
    <property type="protein sequence ID" value="TFY51510.1"/>
    <property type="molecule type" value="Genomic_DNA"/>
</dbReference>
<gene>
    <name evidence="2" type="ORF">EVJ58_g10527</name>
</gene>
<feature type="region of interest" description="Disordered" evidence="1">
    <location>
        <begin position="45"/>
        <end position="70"/>
    </location>
</feature>
<evidence type="ECO:0000313" key="3">
    <source>
        <dbReference type="Proteomes" id="UP000298390"/>
    </source>
</evidence>
<name>A0A4Y9XN45_9APHY</name>
<dbReference type="Proteomes" id="UP000298390">
    <property type="component" value="Unassembled WGS sequence"/>
</dbReference>
<proteinExistence type="predicted"/>
<feature type="compositionally biased region" description="Polar residues" evidence="1">
    <location>
        <begin position="54"/>
        <end position="70"/>
    </location>
</feature>